<evidence type="ECO:0000256" key="3">
    <source>
        <dbReference type="ARBA" id="ARBA00022448"/>
    </source>
</evidence>
<evidence type="ECO:0000256" key="16">
    <source>
        <dbReference type="SAM" id="SignalP"/>
    </source>
</evidence>
<proteinExistence type="inferred from homology"/>
<dbReference type="GO" id="GO:0015344">
    <property type="term" value="F:siderophore uptake transmembrane transporter activity"/>
    <property type="evidence" value="ECO:0007669"/>
    <property type="project" value="TreeGrafter"/>
</dbReference>
<evidence type="ECO:0000256" key="8">
    <source>
        <dbReference type="ARBA" id="ARBA00023004"/>
    </source>
</evidence>
<dbReference type="InterPro" id="IPR039426">
    <property type="entry name" value="TonB-dep_rcpt-like"/>
</dbReference>
<gene>
    <name evidence="18" type="ORF">ASUIS_1801</name>
</gene>
<evidence type="ECO:0000256" key="14">
    <source>
        <dbReference type="PROSITE-ProRule" id="PRU01360"/>
    </source>
</evidence>
<evidence type="ECO:0000256" key="10">
    <source>
        <dbReference type="ARBA" id="ARBA00023077"/>
    </source>
</evidence>
<dbReference type="PROSITE" id="PS01156">
    <property type="entry name" value="TONB_DEPENDENT_REC_2"/>
    <property type="match status" value="1"/>
</dbReference>
<protein>
    <submittedName>
        <fullName evidence="18">TonB-dependent siderophore receptor</fullName>
    </submittedName>
</protein>
<dbReference type="InterPro" id="IPR037066">
    <property type="entry name" value="Plug_dom_sf"/>
</dbReference>
<dbReference type="NCBIfam" id="TIGR01783">
    <property type="entry name" value="TonB-siderophor"/>
    <property type="match status" value="1"/>
</dbReference>
<organism evidence="18 19">
    <name type="scientific">Arcobacter suis CECT 7833</name>
    <dbReference type="NCBI Taxonomy" id="663365"/>
    <lineage>
        <taxon>Bacteria</taxon>
        <taxon>Pseudomonadati</taxon>
        <taxon>Campylobacterota</taxon>
        <taxon>Epsilonproteobacteria</taxon>
        <taxon>Campylobacterales</taxon>
        <taxon>Arcobacteraceae</taxon>
        <taxon>Arcobacter</taxon>
    </lineage>
</organism>
<comment type="subcellular location">
    <subcellularLocation>
        <location evidence="1 14">Cell outer membrane</location>
        <topology evidence="1 14">Multi-pass membrane protein</topology>
    </subcellularLocation>
</comment>
<evidence type="ECO:0000256" key="6">
    <source>
        <dbReference type="ARBA" id="ARBA00022692"/>
    </source>
</evidence>
<evidence type="ECO:0000256" key="1">
    <source>
        <dbReference type="ARBA" id="ARBA00004571"/>
    </source>
</evidence>
<keyword evidence="13 14" id="KW-0998">Cell outer membrane</keyword>
<evidence type="ECO:0000256" key="9">
    <source>
        <dbReference type="ARBA" id="ARBA00023065"/>
    </source>
</evidence>
<dbReference type="Gene3D" id="2.40.170.20">
    <property type="entry name" value="TonB-dependent receptor, beta-barrel domain"/>
    <property type="match status" value="1"/>
</dbReference>
<name>A0AAD0WR71_9BACT</name>
<feature type="domain" description="Secretin/TonB short N-terminal" evidence="17">
    <location>
        <begin position="48"/>
        <end position="98"/>
    </location>
</feature>
<dbReference type="Proteomes" id="UP000263040">
    <property type="component" value="Chromosome"/>
</dbReference>
<dbReference type="InterPro" id="IPR011662">
    <property type="entry name" value="Secretin/TonB_short_N"/>
</dbReference>
<dbReference type="KEGG" id="asui:ASUIS_1801"/>
<dbReference type="CDD" id="cd01347">
    <property type="entry name" value="ligand_gated_channel"/>
    <property type="match status" value="1"/>
</dbReference>
<dbReference type="Gene3D" id="2.170.130.10">
    <property type="entry name" value="TonB-dependent receptor, plug domain"/>
    <property type="match status" value="1"/>
</dbReference>
<dbReference type="SUPFAM" id="SSF56935">
    <property type="entry name" value="Porins"/>
    <property type="match status" value="1"/>
</dbReference>
<evidence type="ECO:0000256" key="11">
    <source>
        <dbReference type="ARBA" id="ARBA00023136"/>
    </source>
</evidence>
<keyword evidence="3 14" id="KW-0813">Transport</keyword>
<evidence type="ECO:0000256" key="13">
    <source>
        <dbReference type="ARBA" id="ARBA00023237"/>
    </source>
</evidence>
<keyword evidence="5" id="KW-0410">Iron transport</keyword>
<keyword evidence="10 15" id="KW-0798">TonB box</keyword>
<evidence type="ECO:0000256" key="7">
    <source>
        <dbReference type="ARBA" id="ARBA00022729"/>
    </source>
</evidence>
<dbReference type="InterPro" id="IPR000531">
    <property type="entry name" value="Beta-barrel_TonB"/>
</dbReference>
<keyword evidence="12 18" id="KW-0675">Receptor</keyword>
<evidence type="ECO:0000256" key="4">
    <source>
        <dbReference type="ARBA" id="ARBA00022452"/>
    </source>
</evidence>
<reference evidence="18 19" key="1">
    <citation type="submission" date="2018-08" db="EMBL/GenBank/DDBJ databases">
        <title>Complete genome of the Arcobacter suis type strain LMG 26152.</title>
        <authorList>
            <person name="Miller W.G."/>
            <person name="Yee E."/>
            <person name="Bono J.L."/>
        </authorList>
    </citation>
    <scope>NUCLEOTIDE SEQUENCE [LARGE SCALE GENOMIC DNA]</scope>
    <source>
        <strain evidence="18 19">CECT 7833</strain>
    </source>
</reference>
<dbReference type="PANTHER" id="PTHR32552">
    <property type="entry name" value="FERRICHROME IRON RECEPTOR-RELATED"/>
    <property type="match status" value="1"/>
</dbReference>
<sequence>MNLFKKSLLSPVVALLICTTVYADDISYSIEKQSLKEAIELISKKSNTPYIANSSLLDGKTSNAIKDVNGTKNALDKILENSGLEAVIEDGAIIIKKKIIVGTGTVLEEISVTDGVYKSGSAENGYLVENITGIGLWGERSLQDTPYSMSVVSQELISNSLAKDMNQIFKMNPTTQETATKSAPASDSFLPVIRGFNPRILVNGVPHSMAYRSTPMMQNIEKVEIINGATGFLYGGGRVGGAVNYITKKPTTEDLRTVTIGSYGDESYFSHIDLGGQFDDNHTFGYRINALYQNGELPSTTNTEQKAISFVFDLKTTDNFYTDIKYSHKALFEKGANTVFNSVINRPTIKNQSYSPDWIENEVKADIVENSVNWNINDIFTLRTNLSYEKTKHRGDSLDIVLQDNIALQNPTNYWRGTSYTKNAWQETTTYGGSVYLDSKFETLDINHNLTMGYSSESSKYHRRADNWTFYTINRDMTLDELKNLSEPSSIDWDNNGIVGAEPLKPRQKLEFNNVLIGDDIVFNDQWSALVGANYATIKSIFYPSNYAYDKSELTPTLSLMYKPFEDLTTYITYIENLEQGDQVPNDQSYNNPGSILDPYKSKQYEIGAKYSLNEKVLLTGALFRIEKANWYEKTDSNGKINYSEDGEQSHEGIELGITGKVTDNFTVVAGGTLMDLSVEKATDPTLEGKKPTDAASKMAKIYTEYEIQQIKGLALTAGAYYTGKKYANEENTDVLPSYTLYDAGLRYKTKFDKYPTIFNLNVQNLTDKEYWGSSTNLGDPRSAAISMNIKF</sequence>
<accession>A0AAD0WR71</accession>
<keyword evidence="8" id="KW-0408">Iron</keyword>
<dbReference type="InterPro" id="IPR012910">
    <property type="entry name" value="Plug_dom"/>
</dbReference>
<dbReference type="GO" id="GO:0038023">
    <property type="term" value="F:signaling receptor activity"/>
    <property type="evidence" value="ECO:0007669"/>
    <property type="project" value="InterPro"/>
</dbReference>
<dbReference type="InterPro" id="IPR036942">
    <property type="entry name" value="Beta-barrel_TonB_sf"/>
</dbReference>
<dbReference type="RefSeq" id="WP_118886790.1">
    <property type="nucleotide sequence ID" value="NZ_CP032100.1"/>
</dbReference>
<dbReference type="EMBL" id="CP032100">
    <property type="protein sequence ID" value="AXX90268.1"/>
    <property type="molecule type" value="Genomic_DNA"/>
</dbReference>
<keyword evidence="4 14" id="KW-1134">Transmembrane beta strand</keyword>
<feature type="signal peptide" evidence="16">
    <location>
        <begin position="1"/>
        <end position="23"/>
    </location>
</feature>
<evidence type="ECO:0000256" key="5">
    <source>
        <dbReference type="ARBA" id="ARBA00022496"/>
    </source>
</evidence>
<dbReference type="SMART" id="SM00965">
    <property type="entry name" value="STN"/>
    <property type="match status" value="1"/>
</dbReference>
<dbReference type="InterPro" id="IPR010917">
    <property type="entry name" value="TonB_rcpt_CS"/>
</dbReference>
<keyword evidence="9" id="KW-0406">Ion transport</keyword>
<evidence type="ECO:0000313" key="18">
    <source>
        <dbReference type="EMBL" id="AXX90268.1"/>
    </source>
</evidence>
<dbReference type="GO" id="GO:0009279">
    <property type="term" value="C:cell outer membrane"/>
    <property type="evidence" value="ECO:0007669"/>
    <property type="project" value="UniProtKB-SubCell"/>
</dbReference>
<dbReference type="PANTHER" id="PTHR32552:SF82">
    <property type="entry name" value="FCUA PROTEIN"/>
    <property type="match status" value="1"/>
</dbReference>
<keyword evidence="19" id="KW-1185">Reference proteome</keyword>
<evidence type="ECO:0000313" key="19">
    <source>
        <dbReference type="Proteomes" id="UP000263040"/>
    </source>
</evidence>
<keyword evidence="6 14" id="KW-0812">Transmembrane</keyword>
<feature type="chain" id="PRO_5042025041" evidence="16">
    <location>
        <begin position="24"/>
        <end position="792"/>
    </location>
</feature>
<keyword evidence="11 14" id="KW-0472">Membrane</keyword>
<dbReference type="InterPro" id="IPR010105">
    <property type="entry name" value="TonB_sidphr_rcpt"/>
</dbReference>
<keyword evidence="7 16" id="KW-0732">Signal</keyword>
<dbReference type="Pfam" id="PF07715">
    <property type="entry name" value="Plug"/>
    <property type="match status" value="1"/>
</dbReference>
<evidence type="ECO:0000259" key="17">
    <source>
        <dbReference type="SMART" id="SM00965"/>
    </source>
</evidence>
<dbReference type="Gene3D" id="3.55.50.30">
    <property type="match status" value="1"/>
</dbReference>
<dbReference type="AlphaFoldDB" id="A0AAD0WR71"/>
<dbReference type="PROSITE" id="PS52016">
    <property type="entry name" value="TONB_DEPENDENT_REC_3"/>
    <property type="match status" value="1"/>
</dbReference>
<dbReference type="GO" id="GO:0015891">
    <property type="term" value="P:siderophore transport"/>
    <property type="evidence" value="ECO:0007669"/>
    <property type="project" value="InterPro"/>
</dbReference>
<comment type="similarity">
    <text evidence="2 14 15">Belongs to the TonB-dependent receptor family.</text>
</comment>
<evidence type="ECO:0000256" key="15">
    <source>
        <dbReference type="RuleBase" id="RU003357"/>
    </source>
</evidence>
<evidence type="ECO:0000256" key="12">
    <source>
        <dbReference type="ARBA" id="ARBA00023170"/>
    </source>
</evidence>
<dbReference type="Pfam" id="PF00593">
    <property type="entry name" value="TonB_dep_Rec_b-barrel"/>
    <property type="match status" value="1"/>
</dbReference>
<evidence type="ECO:0000256" key="2">
    <source>
        <dbReference type="ARBA" id="ARBA00009810"/>
    </source>
</evidence>